<keyword evidence="4" id="KW-1185">Reference proteome</keyword>
<dbReference type="PANTHER" id="PTHR31827">
    <property type="entry name" value="EMB|CAB89363.1"/>
    <property type="match status" value="1"/>
</dbReference>
<dbReference type="PANTHER" id="PTHR31827:SF61">
    <property type="entry name" value="OS01G0621900 PROTEIN"/>
    <property type="match status" value="1"/>
</dbReference>
<protein>
    <recommendedName>
        <fullName evidence="2">WRKY19-like zinc finger domain-containing protein</fullName>
    </recommendedName>
</protein>
<feature type="domain" description="WRKY19-like zinc finger" evidence="2">
    <location>
        <begin position="363"/>
        <end position="387"/>
    </location>
</feature>
<feature type="domain" description="WRKY19-like zinc finger" evidence="2">
    <location>
        <begin position="313"/>
        <end position="337"/>
    </location>
</feature>
<feature type="domain" description="WRKY19-like zinc finger" evidence="2">
    <location>
        <begin position="338"/>
        <end position="362"/>
    </location>
</feature>
<reference evidence="3" key="1">
    <citation type="submission" date="2022-04" db="EMBL/GenBank/DDBJ databases">
        <title>A functionally conserved STORR gene fusion in Papaver species that diverged 16.8 million years ago.</title>
        <authorList>
            <person name="Catania T."/>
        </authorList>
    </citation>
    <scope>NUCLEOTIDE SEQUENCE</scope>
    <source>
        <strain evidence="3">S-188037</strain>
    </source>
</reference>
<evidence type="ECO:0000313" key="3">
    <source>
        <dbReference type="EMBL" id="KAI3842768.1"/>
    </source>
</evidence>
<feature type="domain" description="WRKY19-like zinc finger" evidence="2">
    <location>
        <begin position="388"/>
        <end position="412"/>
    </location>
</feature>
<gene>
    <name evidence="3" type="ORF">MKW98_015435</name>
</gene>
<feature type="domain" description="WRKY19-like zinc finger" evidence="2">
    <location>
        <begin position="491"/>
        <end position="515"/>
    </location>
</feature>
<evidence type="ECO:0000256" key="1">
    <source>
        <dbReference type="SAM" id="MobiDB-lite"/>
    </source>
</evidence>
<comment type="caution">
    <text evidence="3">The sequence shown here is derived from an EMBL/GenBank/DDBJ whole genome shotgun (WGS) entry which is preliminary data.</text>
</comment>
<dbReference type="EMBL" id="JAJJMB010017052">
    <property type="protein sequence ID" value="KAI3842768.1"/>
    <property type="molecule type" value="Genomic_DNA"/>
</dbReference>
<feature type="domain" description="WRKY19-like zinc finger" evidence="2">
    <location>
        <begin position="413"/>
        <end position="437"/>
    </location>
</feature>
<evidence type="ECO:0000313" key="4">
    <source>
        <dbReference type="Proteomes" id="UP001202328"/>
    </source>
</evidence>
<feature type="region of interest" description="Disordered" evidence="1">
    <location>
        <begin position="83"/>
        <end position="103"/>
    </location>
</feature>
<evidence type="ECO:0000259" key="2">
    <source>
        <dbReference type="Pfam" id="PF24906"/>
    </source>
</evidence>
<accession>A0AAD4X5S4</accession>
<feature type="domain" description="WRKY19-like zinc finger" evidence="2">
    <location>
        <begin position="264"/>
        <end position="287"/>
    </location>
</feature>
<name>A0AAD4X5S4_9MAGN</name>
<feature type="domain" description="WRKY19-like zinc finger" evidence="2">
    <location>
        <begin position="466"/>
        <end position="490"/>
    </location>
</feature>
<sequence length="649" mass="67099">MGTGFQHFEFISDPSSNVFDHLSNINQVGRAVVGDCTSTILVSPGASTSFFSNSKEVKNQWSMIDGFKGPGGGGECSLVLGLGRPSSPTDSKGSGETVCTASSAAKEIEDSSVGIDLEISLHSGNRKSHSKTNSTSEIRKASGGRKPMFDLNLSLFSEAAESNITSVILSPGVDKTNLDMPLMVNGVSVGDIGSPSSHRDHGNCLLSSVSVPKENVIFGSTTLGNVDLGTVAPDYSSTIVTTANSSVSCSSGLSQHQHRSASSKMCKFQGCQKGARGASGLCIAHGGGRRCQKAGCHKGAEGRTVYCKAHGGGRRCQFLGCTKSAEGRTDLCIAHGGGRRCTHEGCSRAARGRSGLCIRHGGGKRCQIEDCPKSAEGLSGLCISHGGGRRCHFPECTKGAQGSTMFCKAHGGGKRCSIFGCTKGAEGSTPFCKAHGGGKRCTFEGGGVCPKSVHGGTLFCVAHGGGKRCAIPECTKSARGKTDFCVRHGGGKRCKFQGCDKSAQGSTDFCKAHGGGKRCLWGQPGTEFAIPDASQCDRFARGKPGLCSAHSALVQDKCVHGGGTLLPTFFDPKPSGSGKMTVEDMNVDVLKMRMAGSHESFNPIGFGDPLSSLYSPPLVQFPMGSITLPEGRVHGGALMAMALGGGILS</sequence>
<dbReference type="AlphaFoldDB" id="A0AAD4X5S4"/>
<dbReference type="Proteomes" id="UP001202328">
    <property type="component" value="Unassembled WGS sequence"/>
</dbReference>
<dbReference type="Pfam" id="PF24906">
    <property type="entry name" value="Zf_WRKY19"/>
    <property type="match status" value="8"/>
</dbReference>
<organism evidence="3 4">
    <name type="scientific">Papaver atlanticum</name>
    <dbReference type="NCBI Taxonomy" id="357466"/>
    <lineage>
        <taxon>Eukaryota</taxon>
        <taxon>Viridiplantae</taxon>
        <taxon>Streptophyta</taxon>
        <taxon>Embryophyta</taxon>
        <taxon>Tracheophyta</taxon>
        <taxon>Spermatophyta</taxon>
        <taxon>Magnoliopsida</taxon>
        <taxon>Ranunculales</taxon>
        <taxon>Papaveraceae</taxon>
        <taxon>Papaveroideae</taxon>
        <taxon>Papaver</taxon>
    </lineage>
</organism>
<proteinExistence type="predicted"/>
<feature type="compositionally biased region" description="Polar residues" evidence="1">
    <location>
        <begin position="86"/>
        <end position="103"/>
    </location>
</feature>
<dbReference type="InterPro" id="IPR056866">
    <property type="entry name" value="Znf_WRKY19"/>
</dbReference>
<feature type="region of interest" description="Disordered" evidence="1">
    <location>
        <begin position="123"/>
        <end position="143"/>
    </location>
</feature>